<feature type="region of interest" description="Disordered" evidence="1">
    <location>
        <begin position="55"/>
        <end position="77"/>
    </location>
</feature>
<dbReference type="Proteomes" id="UP001164743">
    <property type="component" value="Chromosome 10A"/>
</dbReference>
<organism evidence="2 3">
    <name type="scientific">Puccinia triticina</name>
    <dbReference type="NCBI Taxonomy" id="208348"/>
    <lineage>
        <taxon>Eukaryota</taxon>
        <taxon>Fungi</taxon>
        <taxon>Dikarya</taxon>
        <taxon>Basidiomycota</taxon>
        <taxon>Pucciniomycotina</taxon>
        <taxon>Pucciniomycetes</taxon>
        <taxon>Pucciniales</taxon>
        <taxon>Pucciniaceae</taxon>
        <taxon>Puccinia</taxon>
    </lineage>
</organism>
<evidence type="ECO:0000313" key="2">
    <source>
        <dbReference type="EMBL" id="WAQ89038.1"/>
    </source>
</evidence>
<feature type="compositionally biased region" description="Polar residues" evidence="1">
    <location>
        <begin position="60"/>
        <end position="71"/>
    </location>
</feature>
<keyword evidence="3" id="KW-1185">Reference proteome</keyword>
<dbReference type="GeneID" id="77801534"/>
<name>A0ABY7CXG0_9BASI</name>
<evidence type="ECO:0000256" key="1">
    <source>
        <dbReference type="SAM" id="MobiDB-lite"/>
    </source>
</evidence>
<accession>A0ABY7CXG0</accession>
<dbReference type="RefSeq" id="XP_053024593.1">
    <property type="nucleotide sequence ID" value="XM_053160639.1"/>
</dbReference>
<reference evidence="2" key="1">
    <citation type="submission" date="2022-10" db="EMBL/GenBank/DDBJ databases">
        <title>Puccinia triticina Genome sequencing and assembly.</title>
        <authorList>
            <person name="Li C."/>
        </authorList>
    </citation>
    <scope>NUCLEOTIDE SEQUENCE</scope>
    <source>
        <strain evidence="2">Pt15</strain>
    </source>
</reference>
<protein>
    <submittedName>
        <fullName evidence="2">Uncharacterized protein</fullName>
    </submittedName>
</protein>
<sequence length="117" mass="12591">MQVGCPTTNRDAEGEQILDAKDVFVDLLANDHVRGKQWSNCIDPWSGPVLEDQSLAAEGSLSNPTLEQDGQSEGEVGTAELEAERQMQPIHPQDHRGPVVTNLVTNRCGCGALPIGE</sequence>
<proteinExistence type="predicted"/>
<evidence type="ECO:0000313" key="3">
    <source>
        <dbReference type="Proteomes" id="UP001164743"/>
    </source>
</evidence>
<dbReference type="EMBL" id="CP110430">
    <property type="protein sequence ID" value="WAQ89038.1"/>
    <property type="molecule type" value="Genomic_DNA"/>
</dbReference>
<gene>
    <name evidence="2" type="ORF">PtA15_10A461</name>
</gene>